<feature type="transmembrane region" description="Helical" evidence="1">
    <location>
        <begin position="77"/>
        <end position="95"/>
    </location>
</feature>
<name>A0A6A5XTM1_9PLEO</name>
<keyword evidence="3" id="KW-1185">Reference proteome</keyword>
<evidence type="ECO:0000313" key="2">
    <source>
        <dbReference type="EMBL" id="KAF2015594.1"/>
    </source>
</evidence>
<dbReference type="Proteomes" id="UP000799778">
    <property type="component" value="Unassembled WGS sequence"/>
</dbReference>
<reference evidence="2" key="1">
    <citation type="journal article" date="2020" name="Stud. Mycol.">
        <title>101 Dothideomycetes genomes: a test case for predicting lifestyles and emergence of pathogens.</title>
        <authorList>
            <person name="Haridas S."/>
            <person name="Albert R."/>
            <person name="Binder M."/>
            <person name="Bloem J."/>
            <person name="Labutti K."/>
            <person name="Salamov A."/>
            <person name="Andreopoulos B."/>
            <person name="Baker S."/>
            <person name="Barry K."/>
            <person name="Bills G."/>
            <person name="Bluhm B."/>
            <person name="Cannon C."/>
            <person name="Castanera R."/>
            <person name="Culley D."/>
            <person name="Daum C."/>
            <person name="Ezra D."/>
            <person name="Gonzalez J."/>
            <person name="Henrissat B."/>
            <person name="Kuo A."/>
            <person name="Liang C."/>
            <person name="Lipzen A."/>
            <person name="Lutzoni F."/>
            <person name="Magnuson J."/>
            <person name="Mondo S."/>
            <person name="Nolan M."/>
            <person name="Ohm R."/>
            <person name="Pangilinan J."/>
            <person name="Park H.-J."/>
            <person name="Ramirez L."/>
            <person name="Alfaro M."/>
            <person name="Sun H."/>
            <person name="Tritt A."/>
            <person name="Yoshinaga Y."/>
            <person name="Zwiers L.-H."/>
            <person name="Turgeon B."/>
            <person name="Goodwin S."/>
            <person name="Spatafora J."/>
            <person name="Crous P."/>
            <person name="Grigoriev I."/>
        </authorList>
    </citation>
    <scope>NUCLEOTIDE SEQUENCE</scope>
    <source>
        <strain evidence="2">CBS 175.79</strain>
    </source>
</reference>
<evidence type="ECO:0000256" key="1">
    <source>
        <dbReference type="SAM" id="Phobius"/>
    </source>
</evidence>
<sequence>MQRVIGRKDFCSFSDDGSSFFPDRLSKLRIGNQAALHLQFYIHGHYLNRFRLQKESPSRTRLSATCQRRKKRKEENSALGILLGGEIFFSFSFSFERRTTEWGFWVDYGVRGA</sequence>
<keyword evidence="1" id="KW-1133">Transmembrane helix</keyword>
<dbReference type="GeneID" id="54279020"/>
<keyword evidence="1" id="KW-0812">Transmembrane</keyword>
<evidence type="ECO:0000313" key="3">
    <source>
        <dbReference type="Proteomes" id="UP000799778"/>
    </source>
</evidence>
<proteinExistence type="predicted"/>
<dbReference type="AlphaFoldDB" id="A0A6A5XTM1"/>
<organism evidence="2 3">
    <name type="scientific">Aaosphaeria arxii CBS 175.79</name>
    <dbReference type="NCBI Taxonomy" id="1450172"/>
    <lineage>
        <taxon>Eukaryota</taxon>
        <taxon>Fungi</taxon>
        <taxon>Dikarya</taxon>
        <taxon>Ascomycota</taxon>
        <taxon>Pezizomycotina</taxon>
        <taxon>Dothideomycetes</taxon>
        <taxon>Pleosporomycetidae</taxon>
        <taxon>Pleosporales</taxon>
        <taxon>Pleosporales incertae sedis</taxon>
        <taxon>Aaosphaeria</taxon>
    </lineage>
</organism>
<dbReference type="RefSeq" id="XP_033383933.1">
    <property type="nucleotide sequence ID" value="XM_033521623.1"/>
</dbReference>
<dbReference type="EMBL" id="ML978069">
    <property type="protein sequence ID" value="KAF2015594.1"/>
    <property type="molecule type" value="Genomic_DNA"/>
</dbReference>
<protein>
    <submittedName>
        <fullName evidence="2">Uncharacterized protein</fullName>
    </submittedName>
</protein>
<accession>A0A6A5XTM1</accession>
<gene>
    <name evidence="2" type="ORF">BU24DRAFT_180996</name>
</gene>
<keyword evidence="1" id="KW-0472">Membrane</keyword>